<name>A0A132AGH3_SARSC</name>
<dbReference type="AlphaFoldDB" id="A0A132AGH3"/>
<organism evidence="1 2">
    <name type="scientific">Sarcoptes scabiei</name>
    <name type="common">Itch mite</name>
    <name type="synonym">Acarus scabiei</name>
    <dbReference type="NCBI Taxonomy" id="52283"/>
    <lineage>
        <taxon>Eukaryota</taxon>
        <taxon>Metazoa</taxon>
        <taxon>Ecdysozoa</taxon>
        <taxon>Arthropoda</taxon>
        <taxon>Chelicerata</taxon>
        <taxon>Arachnida</taxon>
        <taxon>Acari</taxon>
        <taxon>Acariformes</taxon>
        <taxon>Sarcoptiformes</taxon>
        <taxon>Astigmata</taxon>
        <taxon>Psoroptidia</taxon>
        <taxon>Sarcoptoidea</taxon>
        <taxon>Sarcoptidae</taxon>
        <taxon>Sarcoptinae</taxon>
        <taxon>Sarcoptes</taxon>
    </lineage>
</organism>
<dbReference type="EMBL" id="JXLN01014500">
    <property type="protein sequence ID" value="KPM10088.1"/>
    <property type="molecule type" value="Genomic_DNA"/>
</dbReference>
<evidence type="ECO:0000313" key="1">
    <source>
        <dbReference type="EMBL" id="KPM10088.1"/>
    </source>
</evidence>
<proteinExistence type="predicted"/>
<accession>A0A132AGH3</accession>
<evidence type="ECO:0000313" key="2">
    <source>
        <dbReference type="Proteomes" id="UP000616769"/>
    </source>
</evidence>
<comment type="caution">
    <text evidence="1">The sequence shown here is derived from an EMBL/GenBank/DDBJ whole genome shotgun (WGS) entry which is preliminary data.</text>
</comment>
<gene>
    <name evidence="1" type="ORF">QR98_0086370</name>
</gene>
<protein>
    <submittedName>
        <fullName evidence="1">Uncharacterized protein</fullName>
    </submittedName>
</protein>
<sequence length="60" mass="7114">MNNFKFFSLDWKNFILAHQGLHRNQDHLHQQQGQTLRFRHMPVLKPTPNGIVLMVPHVSL</sequence>
<dbReference type="VEuPathDB" id="VectorBase:SSCA003922"/>
<dbReference type="Proteomes" id="UP000616769">
    <property type="component" value="Unassembled WGS sequence"/>
</dbReference>
<reference evidence="1 2" key="1">
    <citation type="journal article" date="2015" name="Parasit. Vectors">
        <title>Draft genome of the scabies mite.</title>
        <authorList>
            <person name="Rider S.D.Jr."/>
            <person name="Morgan M.S."/>
            <person name="Arlian L.G."/>
        </authorList>
    </citation>
    <scope>NUCLEOTIDE SEQUENCE [LARGE SCALE GENOMIC DNA]</scope>
    <source>
        <strain evidence="1">Arlian Lab</strain>
    </source>
</reference>